<gene>
    <name evidence="2" type="ORF">HJO_06480</name>
</gene>
<feature type="transmembrane region" description="Helical" evidence="1">
    <location>
        <begin position="128"/>
        <end position="148"/>
    </location>
</feature>
<protein>
    <recommendedName>
        <fullName evidence="4">DUF4386 domain-containing protein</fullName>
    </recommendedName>
</protein>
<dbReference type="InterPro" id="IPR046475">
    <property type="entry name" value="DUF6796"/>
</dbReference>
<evidence type="ECO:0000313" key="3">
    <source>
        <dbReference type="Proteomes" id="UP000025171"/>
    </source>
</evidence>
<organism evidence="2 3">
    <name type="scientific">Hyphomonas johnsonii MHS-2</name>
    <dbReference type="NCBI Taxonomy" id="1280950"/>
    <lineage>
        <taxon>Bacteria</taxon>
        <taxon>Pseudomonadati</taxon>
        <taxon>Pseudomonadota</taxon>
        <taxon>Alphaproteobacteria</taxon>
        <taxon>Hyphomonadales</taxon>
        <taxon>Hyphomonadaceae</taxon>
        <taxon>Hyphomonas</taxon>
    </lineage>
</organism>
<keyword evidence="3" id="KW-1185">Reference proteome</keyword>
<evidence type="ECO:0008006" key="4">
    <source>
        <dbReference type="Google" id="ProtNLM"/>
    </source>
</evidence>
<feature type="transmembrane region" description="Helical" evidence="1">
    <location>
        <begin position="155"/>
        <end position="174"/>
    </location>
</feature>
<keyword evidence="1" id="KW-0812">Transmembrane</keyword>
<accession>A0A059FS46</accession>
<dbReference type="Pfam" id="PF20599">
    <property type="entry name" value="DUF6796"/>
    <property type="match status" value="1"/>
</dbReference>
<keyword evidence="1" id="KW-1133">Transmembrane helix</keyword>
<evidence type="ECO:0000313" key="2">
    <source>
        <dbReference type="EMBL" id="KCZ93479.1"/>
    </source>
</evidence>
<dbReference type="EMBL" id="ARYK01000002">
    <property type="protein sequence ID" value="KCZ93479.1"/>
    <property type="molecule type" value="Genomic_DNA"/>
</dbReference>
<feature type="transmembrane region" description="Helical" evidence="1">
    <location>
        <begin position="74"/>
        <end position="93"/>
    </location>
</feature>
<evidence type="ECO:0000256" key="1">
    <source>
        <dbReference type="SAM" id="Phobius"/>
    </source>
</evidence>
<name>A0A059FS46_9PROT</name>
<keyword evidence="1" id="KW-0472">Membrane</keyword>
<sequence length="207" mass="22389">MAGLAGAVMTGLGEGLIQMVPGGVFTDPAYGYFLEISRSRLMVGHFLAIASAPLYLMGYWHLTGNLLPASPKIRFIIFAVCAWAFILATVWMGQRALLAATVQAIQVGGADPDLLARQVSLHEPLVNALRIVTTAFSIVWIAVILKGVSRYPRWMALFSPAALLALIFGFYTVAPEFGWLVLPTAMNTAHAVLFILSLLNVRKASEL</sequence>
<reference evidence="2 3" key="1">
    <citation type="journal article" date="2014" name="Antonie Van Leeuwenhoek">
        <title>Hyphomonas beringensis sp. nov. and Hyphomonas chukchiensis sp. nov., isolated from surface seawater of the Bering Sea and Chukchi Sea.</title>
        <authorList>
            <person name="Li C."/>
            <person name="Lai Q."/>
            <person name="Li G."/>
            <person name="Dong C."/>
            <person name="Wang J."/>
            <person name="Liao Y."/>
            <person name="Shao Z."/>
        </authorList>
    </citation>
    <scope>NUCLEOTIDE SEQUENCE [LARGE SCALE GENOMIC DNA]</scope>
    <source>
        <strain evidence="2 3">MHS-2</strain>
    </source>
</reference>
<dbReference type="STRING" id="1280950.HJO_06480"/>
<comment type="caution">
    <text evidence="2">The sequence shown here is derived from an EMBL/GenBank/DDBJ whole genome shotgun (WGS) entry which is preliminary data.</text>
</comment>
<dbReference type="PATRIC" id="fig|1280950.3.peg.1305"/>
<dbReference type="AlphaFoldDB" id="A0A059FS46"/>
<dbReference type="Proteomes" id="UP000025171">
    <property type="component" value="Unassembled WGS sequence"/>
</dbReference>
<proteinExistence type="predicted"/>
<feature type="transmembrane region" description="Helical" evidence="1">
    <location>
        <begin position="42"/>
        <end position="62"/>
    </location>
</feature>
<feature type="transmembrane region" description="Helical" evidence="1">
    <location>
        <begin position="180"/>
        <end position="201"/>
    </location>
</feature>